<organism evidence="3">
    <name type="scientific">Zea mays</name>
    <name type="common">Maize</name>
    <dbReference type="NCBI Taxonomy" id="4577"/>
    <lineage>
        <taxon>Eukaryota</taxon>
        <taxon>Viridiplantae</taxon>
        <taxon>Streptophyta</taxon>
        <taxon>Embryophyta</taxon>
        <taxon>Tracheophyta</taxon>
        <taxon>Spermatophyta</taxon>
        <taxon>Magnoliopsida</taxon>
        <taxon>Liliopsida</taxon>
        <taxon>Poales</taxon>
        <taxon>Poaceae</taxon>
        <taxon>PACMAD clade</taxon>
        <taxon>Panicoideae</taxon>
        <taxon>Andropogonodae</taxon>
        <taxon>Andropogoneae</taxon>
        <taxon>Tripsacinae</taxon>
        <taxon>Zea</taxon>
    </lineage>
</organism>
<evidence type="ECO:0000313" key="3">
    <source>
        <dbReference type="EMBL" id="AQK89149.1"/>
    </source>
</evidence>
<dbReference type="Gene3D" id="3.40.50.1820">
    <property type="entry name" value="alpha/beta hydrolase"/>
    <property type="match status" value="1"/>
</dbReference>
<dbReference type="SMR" id="A0A1D6FAS4"/>
<protein>
    <submittedName>
        <fullName evidence="3">Mono-/di-acylglycerol lipase N-terminal</fullName>
    </submittedName>
</protein>
<dbReference type="PANTHER" id="PTHR46023">
    <property type="entry name" value="LIPASE CLASS 3 PROTEIN-LIKE"/>
    <property type="match status" value="1"/>
</dbReference>
<dbReference type="eggNOG" id="KOG0118">
    <property type="taxonomic scope" value="Eukaryota"/>
</dbReference>
<accession>A0A1D6FAS4</accession>
<dbReference type="PaxDb" id="4577-GRMZM2G324172_P01"/>
<dbReference type="EMBL" id="CM000784">
    <property type="protein sequence ID" value="AQK89149.1"/>
    <property type="molecule type" value="Genomic_DNA"/>
</dbReference>
<dbReference type="InterPro" id="IPR002921">
    <property type="entry name" value="Fungal_lipase-type"/>
</dbReference>
<sequence>MEPQRVGDADGESRSAAAQSAPPPRAETHGTNQRSCGEVRALLQLGDPLGWLPLRRPIGMVAAARWIAKLSGPCLAQALQMYPDFKIKVVGHSLGGGTAALLTYVLREQKEFASTTCLAFAPGAAACMTWKLAESGVHFITTVINGADLVPTFSAALVDDLGSEVTASAWLNDFRHQIEQTRILSTFYRSASALGSRLPFMANAKARVAGAGAILRPVSTGTHVTFKASFVTPSSGSLVLMRRARSVAQAAWTRPALQLSSWTCIGPRRRNNISTSTVTSEEIITSTGGGSESTSLLTETTAGTTKTVTILV</sequence>
<evidence type="ECO:0000259" key="2">
    <source>
        <dbReference type="Pfam" id="PF01764"/>
    </source>
</evidence>
<reference evidence="3" key="1">
    <citation type="submission" date="2015-12" db="EMBL/GenBank/DDBJ databases">
        <title>Update maize B73 reference genome by single molecule sequencing technologies.</title>
        <authorList>
            <consortium name="Maize Genome Sequencing Project"/>
            <person name="Ware D."/>
        </authorList>
    </citation>
    <scope>NUCLEOTIDE SEQUENCE</scope>
    <source>
        <tissue evidence="3">Seedling</tissue>
    </source>
</reference>
<dbReference type="GO" id="GO:0006629">
    <property type="term" value="P:lipid metabolic process"/>
    <property type="evidence" value="ECO:0007669"/>
    <property type="project" value="InterPro"/>
</dbReference>
<proteinExistence type="predicted"/>
<dbReference type="eggNOG" id="KOG2088">
    <property type="taxonomic scope" value="Eukaryota"/>
</dbReference>
<evidence type="ECO:0000256" key="1">
    <source>
        <dbReference type="SAM" id="MobiDB-lite"/>
    </source>
</evidence>
<dbReference type="AlphaFoldDB" id="A0A1D6FAS4"/>
<dbReference type="PANTHER" id="PTHR46023:SF5">
    <property type="entry name" value="OS02G0780700 PROTEIN"/>
    <property type="match status" value="1"/>
</dbReference>
<dbReference type="SUPFAM" id="SSF53474">
    <property type="entry name" value="alpha/beta-Hydrolases"/>
    <property type="match status" value="1"/>
</dbReference>
<dbReference type="InterPro" id="IPR029058">
    <property type="entry name" value="AB_hydrolase_fold"/>
</dbReference>
<dbReference type="ExpressionAtlas" id="A0A1D6FAS4">
    <property type="expression patterns" value="baseline and differential"/>
</dbReference>
<feature type="region of interest" description="Disordered" evidence="1">
    <location>
        <begin position="1"/>
        <end position="34"/>
    </location>
</feature>
<dbReference type="InParanoid" id="A0A1D6FAS4"/>
<dbReference type="Pfam" id="PF01764">
    <property type="entry name" value="Lipase_3"/>
    <property type="match status" value="1"/>
</dbReference>
<name>A0A1D6FAS4_MAIZE</name>
<feature type="domain" description="Fungal lipase-type" evidence="2">
    <location>
        <begin position="59"/>
        <end position="155"/>
    </location>
</feature>
<gene>
    <name evidence="3" type="ORF">ZEAMMB73_Zm00001d008184</name>
</gene>
<feature type="compositionally biased region" description="Basic and acidic residues" evidence="1">
    <location>
        <begin position="1"/>
        <end position="13"/>
    </location>
</feature>
<dbReference type="CDD" id="cd00519">
    <property type="entry name" value="Lipase_3"/>
    <property type="match status" value="1"/>
</dbReference>